<evidence type="ECO:0000256" key="1">
    <source>
        <dbReference type="ARBA" id="ARBA00001947"/>
    </source>
</evidence>
<keyword evidence="9" id="KW-0482">Metalloprotease</keyword>
<dbReference type="GO" id="GO:0004222">
    <property type="term" value="F:metalloendopeptidase activity"/>
    <property type="evidence" value="ECO:0007669"/>
    <property type="project" value="InterPro"/>
</dbReference>
<evidence type="ECO:0000313" key="13">
    <source>
        <dbReference type="EMBL" id="EAW32639.1"/>
    </source>
</evidence>
<feature type="transmembrane region" description="Helical" evidence="11">
    <location>
        <begin position="243"/>
        <end position="264"/>
    </location>
</feature>
<keyword evidence="3" id="KW-0645">Protease</keyword>
<comment type="caution">
    <text evidence="13">The sequence shown here is derived from an EMBL/GenBank/DDBJ whole genome shotgun (WGS) entry which is preliminary data.</text>
</comment>
<dbReference type="Proteomes" id="UP000004931">
    <property type="component" value="Unassembled WGS sequence"/>
</dbReference>
<organism evidence="13 14">
    <name type="scientific">marine gamma proteobacterium HTCC2143</name>
    <dbReference type="NCBI Taxonomy" id="247633"/>
    <lineage>
        <taxon>Bacteria</taxon>
        <taxon>Pseudomonadati</taxon>
        <taxon>Pseudomonadota</taxon>
        <taxon>Gammaproteobacteria</taxon>
        <taxon>Cellvibrionales</taxon>
        <taxon>Spongiibacteraceae</taxon>
        <taxon>BD1-7 clade</taxon>
    </lineage>
</organism>
<keyword evidence="7" id="KW-0862">Zinc</keyword>
<gene>
    <name evidence="13" type="ORF">GP2143_15326</name>
</gene>
<keyword evidence="5" id="KW-0479">Metal-binding</keyword>
<feature type="transmembrane region" description="Helical" evidence="11">
    <location>
        <begin position="202"/>
        <end position="223"/>
    </location>
</feature>
<feature type="domain" description="Peptidase M48" evidence="12">
    <location>
        <begin position="124"/>
        <end position="344"/>
    </location>
</feature>
<dbReference type="eggNOG" id="COG0501">
    <property type="taxonomic scope" value="Bacteria"/>
</dbReference>
<evidence type="ECO:0000256" key="6">
    <source>
        <dbReference type="ARBA" id="ARBA00022801"/>
    </source>
</evidence>
<reference evidence="13 14" key="1">
    <citation type="journal article" date="2010" name="J. Bacteriol.">
        <title>Genome sequence of the oligotrophic marine Gammaproteobacterium HTCC2143, isolated from the Oregon Coast.</title>
        <authorList>
            <person name="Oh H.M."/>
            <person name="Kang I."/>
            <person name="Ferriera S."/>
            <person name="Giovannoni S.J."/>
            <person name="Cho J.C."/>
        </authorList>
    </citation>
    <scope>NUCLEOTIDE SEQUENCE [LARGE SCALE GENOMIC DNA]</scope>
    <source>
        <strain evidence="13 14">HTCC2143</strain>
    </source>
</reference>
<dbReference type="OrthoDB" id="15218at2"/>
<evidence type="ECO:0000256" key="7">
    <source>
        <dbReference type="ARBA" id="ARBA00022833"/>
    </source>
</evidence>
<evidence type="ECO:0000256" key="3">
    <source>
        <dbReference type="ARBA" id="ARBA00022670"/>
    </source>
</evidence>
<dbReference type="InterPro" id="IPR001915">
    <property type="entry name" value="Peptidase_M48"/>
</dbReference>
<evidence type="ECO:0000256" key="2">
    <source>
        <dbReference type="ARBA" id="ARBA00022475"/>
    </source>
</evidence>
<dbReference type="STRING" id="247633.GP2143_15326"/>
<feature type="transmembrane region" description="Helical" evidence="11">
    <location>
        <begin position="16"/>
        <end position="43"/>
    </location>
</feature>
<proteinExistence type="predicted"/>
<keyword evidence="10 11" id="KW-0472">Membrane</keyword>
<evidence type="ECO:0000313" key="14">
    <source>
        <dbReference type="Proteomes" id="UP000004931"/>
    </source>
</evidence>
<dbReference type="PANTHER" id="PTHR43221:SF2">
    <property type="entry name" value="PROTEASE HTPX HOMOLOG"/>
    <property type="match status" value="1"/>
</dbReference>
<dbReference type="PANTHER" id="PTHR43221">
    <property type="entry name" value="PROTEASE HTPX"/>
    <property type="match status" value="1"/>
</dbReference>
<keyword evidence="8 11" id="KW-1133">Transmembrane helix</keyword>
<evidence type="ECO:0000259" key="12">
    <source>
        <dbReference type="Pfam" id="PF01435"/>
    </source>
</evidence>
<dbReference type="EMBL" id="AAVT01000001">
    <property type="protein sequence ID" value="EAW32639.1"/>
    <property type="molecule type" value="Genomic_DNA"/>
</dbReference>
<comment type="cofactor">
    <cofactor evidence="1">
        <name>Zn(2+)</name>
        <dbReference type="ChEBI" id="CHEBI:29105"/>
    </cofactor>
</comment>
<evidence type="ECO:0000256" key="5">
    <source>
        <dbReference type="ARBA" id="ARBA00022723"/>
    </source>
</evidence>
<feature type="transmembrane region" description="Helical" evidence="11">
    <location>
        <begin position="78"/>
        <end position="98"/>
    </location>
</feature>
<evidence type="ECO:0000256" key="8">
    <source>
        <dbReference type="ARBA" id="ARBA00022989"/>
    </source>
</evidence>
<keyword evidence="14" id="KW-1185">Reference proteome</keyword>
<dbReference type="CDD" id="cd07340">
    <property type="entry name" value="M48B_Htpx_like"/>
    <property type="match status" value="1"/>
</dbReference>
<dbReference type="Pfam" id="PF01435">
    <property type="entry name" value="Peptidase_M48"/>
    <property type="match status" value="1"/>
</dbReference>
<dbReference type="AlphaFoldDB" id="A0Y935"/>
<evidence type="ECO:0000256" key="4">
    <source>
        <dbReference type="ARBA" id="ARBA00022692"/>
    </source>
</evidence>
<accession>A0Y935</accession>
<dbReference type="InterPro" id="IPR050083">
    <property type="entry name" value="HtpX_protease"/>
</dbReference>
<evidence type="ECO:0000256" key="9">
    <source>
        <dbReference type="ARBA" id="ARBA00023049"/>
    </source>
</evidence>
<keyword evidence="6" id="KW-0378">Hydrolase</keyword>
<sequence length="652" mass="71979">MDFFSEQDQARRSTKLLVALFSIAVIVLIAITNFLVAMTLWLVNEQIAGNYQAYQGALDTLVYQETLGLTDYISLQRFSLIALAVTGVIACAVLFKWIQLSGGGKRVAEQLGGKRIHPNTSDDNEQRIVNVVEEMALASGMPVPSVYLLDKEIGINAFAAGSTPADAVIGVTKGCLEQFNREQLQGVVAHEFSHILNGDMRLNIRLVAILHGILFIGLIGELLLRGSAVRSYRSNRNSKNTQIAVLGVAFLVIGGLGRFFGNWIKSAVSRQREYLADASAVQFTRNPQGISDALKIIGGYGPSATVQSTSAAEMSHLFFGQAVNHINGLFSTHPPLASRIKRIEPNWDGNFIVREPRKAVHEATHSAKETLFNSHHSPLNPVVGAAILTAETLANGTHHTVEQVPGGLSLSLSQHVHEPFSAIAIIFNMFLSEDVDIREKQFGFIQQSKFAGIILQIQQLEKNIDILDNVKRLTLIELTVPALKCMSKGQYSIFYKTLLLLIRADKKFELFEWCLYQVLRHYLDPEFGKTKLSRSVHKKVNAVEKEFQLVLSLLAHYGVNKLDEKQRAFNRGAYAAGFYTLALLEEQQFSIDSFVDAVNQLANCYPLLKPKLLKALRDCATHDNAVNAEELEILSAVAAVMDSPVPLIGDLK</sequence>
<evidence type="ECO:0000256" key="11">
    <source>
        <dbReference type="SAM" id="Phobius"/>
    </source>
</evidence>
<evidence type="ECO:0000256" key="10">
    <source>
        <dbReference type="ARBA" id="ARBA00023136"/>
    </source>
</evidence>
<dbReference type="Gene3D" id="3.30.2010.10">
    <property type="entry name" value="Metalloproteases ('zincins'), catalytic domain"/>
    <property type="match status" value="1"/>
</dbReference>
<name>A0Y935_9GAMM</name>
<dbReference type="GO" id="GO:0046872">
    <property type="term" value="F:metal ion binding"/>
    <property type="evidence" value="ECO:0007669"/>
    <property type="project" value="UniProtKB-KW"/>
</dbReference>
<dbReference type="GO" id="GO:0006508">
    <property type="term" value="P:proteolysis"/>
    <property type="evidence" value="ECO:0007669"/>
    <property type="project" value="UniProtKB-KW"/>
</dbReference>
<keyword evidence="2" id="KW-1003">Cell membrane</keyword>
<protein>
    <submittedName>
        <fullName evidence="13">Peptidase M48, Ste24p</fullName>
    </submittedName>
</protein>
<keyword evidence="4 11" id="KW-0812">Transmembrane</keyword>